<feature type="binding site" evidence="2">
    <location>
        <position position="97"/>
    </location>
    <ligand>
        <name>Fe cation</name>
        <dbReference type="ChEBI" id="CHEBI:24875"/>
    </ligand>
</feature>
<dbReference type="Pfam" id="PF01327">
    <property type="entry name" value="Pep_deformylase"/>
    <property type="match status" value="1"/>
</dbReference>
<evidence type="ECO:0000256" key="2">
    <source>
        <dbReference type="HAMAP-Rule" id="MF_00163"/>
    </source>
</evidence>
<accession>A0ABS2F1W8</accession>
<dbReference type="PRINTS" id="PR01576">
    <property type="entry name" value="PDEFORMYLASE"/>
</dbReference>
<dbReference type="HAMAP" id="MF_00163">
    <property type="entry name" value="Pep_deformylase"/>
    <property type="match status" value="1"/>
</dbReference>
<comment type="catalytic activity">
    <reaction evidence="2">
        <text>N-terminal N-formyl-L-methionyl-[peptide] + H2O = N-terminal L-methionyl-[peptide] + formate</text>
        <dbReference type="Rhea" id="RHEA:24420"/>
        <dbReference type="Rhea" id="RHEA-COMP:10639"/>
        <dbReference type="Rhea" id="RHEA-COMP:10640"/>
        <dbReference type="ChEBI" id="CHEBI:15377"/>
        <dbReference type="ChEBI" id="CHEBI:15740"/>
        <dbReference type="ChEBI" id="CHEBI:49298"/>
        <dbReference type="ChEBI" id="CHEBI:64731"/>
        <dbReference type="EC" id="3.5.1.88"/>
    </reaction>
</comment>
<feature type="binding site" evidence="2">
    <location>
        <position position="144"/>
    </location>
    <ligand>
        <name>Fe cation</name>
        <dbReference type="ChEBI" id="CHEBI:24875"/>
    </ligand>
</feature>
<comment type="similarity">
    <text evidence="1 2">Belongs to the polypeptide deformylase family.</text>
</comment>
<keyword evidence="2" id="KW-0479">Metal-binding</keyword>
<evidence type="ECO:0000313" key="4">
    <source>
        <dbReference type="Proteomes" id="UP000712527"/>
    </source>
</evidence>
<keyword evidence="2" id="KW-0408">Iron</keyword>
<dbReference type="SUPFAM" id="SSF56420">
    <property type="entry name" value="Peptide deformylase"/>
    <property type="match status" value="1"/>
</dbReference>
<dbReference type="InterPro" id="IPR036821">
    <property type="entry name" value="Peptide_deformylase_sf"/>
</dbReference>
<sequence length="183" mass="19885">MNELKQIVLSPDPRLSQECAPIEEIDDEVRALAKRMLKIMYAADGCGLAGPQVGEMRQIVVIDVDYAGKGSKKNPYVLINPEVITADGPEHTGSEGCLSFPGVSVTVTRPSHVVVQARNLDGDLMQYEARDNLMAVCLQHEIDHVHGVTMFDHLAPIARAQAEHDYQEALAAGARPGETEVAE</sequence>
<dbReference type="RefSeq" id="WP_204793167.1">
    <property type="nucleotide sequence ID" value="NZ_JACSNQ010000006.1"/>
</dbReference>
<comment type="cofactor">
    <cofactor evidence="2">
        <name>Fe(2+)</name>
        <dbReference type="ChEBI" id="CHEBI:29033"/>
    </cofactor>
    <text evidence="2">Binds 1 Fe(2+) ion.</text>
</comment>
<evidence type="ECO:0000256" key="1">
    <source>
        <dbReference type="ARBA" id="ARBA00010759"/>
    </source>
</evidence>
<dbReference type="EC" id="3.5.1.88" evidence="2"/>
<keyword evidence="4" id="KW-1185">Reference proteome</keyword>
<dbReference type="InterPro" id="IPR023635">
    <property type="entry name" value="Peptide_deformylase"/>
</dbReference>
<feature type="binding site" evidence="2">
    <location>
        <position position="140"/>
    </location>
    <ligand>
        <name>Fe cation</name>
        <dbReference type="ChEBI" id="CHEBI:24875"/>
    </ligand>
</feature>
<keyword evidence="2 3" id="KW-0378">Hydrolase</keyword>
<proteinExistence type="inferred from homology"/>
<dbReference type="EMBL" id="JACSNQ010000006">
    <property type="protein sequence ID" value="MBM6774823.1"/>
    <property type="molecule type" value="Genomic_DNA"/>
</dbReference>
<dbReference type="CDD" id="cd00487">
    <property type="entry name" value="Pep_deformylase"/>
    <property type="match status" value="1"/>
</dbReference>
<feature type="active site" evidence="2">
    <location>
        <position position="141"/>
    </location>
</feature>
<keyword evidence="2" id="KW-0648">Protein biosynthesis</keyword>
<comment type="function">
    <text evidence="2">Removes the formyl group from the N-terminal Met of newly synthesized proteins. Requires at least a dipeptide for an efficient rate of reaction. N-terminal L-methionine is a prerequisite for activity but the enzyme has broad specificity at other positions.</text>
</comment>
<keyword evidence="3" id="KW-0808">Transferase</keyword>
<name>A0ABS2F1W8_9ACTN</name>
<dbReference type="NCBIfam" id="NF001159">
    <property type="entry name" value="PRK00150.1-3"/>
    <property type="match status" value="1"/>
</dbReference>
<dbReference type="Gene3D" id="3.90.45.10">
    <property type="entry name" value="Peptide deformylase"/>
    <property type="match status" value="1"/>
</dbReference>
<dbReference type="PIRSF" id="PIRSF004749">
    <property type="entry name" value="Pep_def"/>
    <property type="match status" value="1"/>
</dbReference>
<organism evidence="3 4">
    <name type="scientific">Olsenella profusa</name>
    <dbReference type="NCBI Taxonomy" id="138595"/>
    <lineage>
        <taxon>Bacteria</taxon>
        <taxon>Bacillati</taxon>
        <taxon>Actinomycetota</taxon>
        <taxon>Coriobacteriia</taxon>
        <taxon>Coriobacteriales</taxon>
        <taxon>Atopobiaceae</taxon>
        <taxon>Olsenella</taxon>
    </lineage>
</organism>
<gene>
    <name evidence="2 3" type="primary">def</name>
    <name evidence="3" type="ORF">H9X80_04600</name>
</gene>
<dbReference type="PANTHER" id="PTHR10458">
    <property type="entry name" value="PEPTIDE DEFORMYLASE"/>
    <property type="match status" value="1"/>
</dbReference>
<dbReference type="NCBIfam" id="TIGR00079">
    <property type="entry name" value="pept_deformyl"/>
    <property type="match status" value="1"/>
</dbReference>
<dbReference type="GO" id="GO:0016740">
    <property type="term" value="F:transferase activity"/>
    <property type="evidence" value="ECO:0007669"/>
    <property type="project" value="UniProtKB-KW"/>
</dbReference>
<dbReference type="GO" id="GO:0042586">
    <property type="term" value="F:peptide deformylase activity"/>
    <property type="evidence" value="ECO:0007669"/>
    <property type="project" value="UniProtKB-EC"/>
</dbReference>
<evidence type="ECO:0000313" key="3">
    <source>
        <dbReference type="EMBL" id="MBM6774823.1"/>
    </source>
</evidence>
<comment type="caution">
    <text evidence="3">The sequence shown here is derived from an EMBL/GenBank/DDBJ whole genome shotgun (WGS) entry which is preliminary data.</text>
</comment>
<reference evidence="3 4" key="1">
    <citation type="journal article" date="2021" name="Sci. Rep.">
        <title>The distribution of antibiotic resistance genes in chicken gut microbiota commensals.</title>
        <authorList>
            <person name="Juricova H."/>
            <person name="Matiasovicova J."/>
            <person name="Kubasova T."/>
            <person name="Cejkova D."/>
            <person name="Rychlik I."/>
        </authorList>
    </citation>
    <scope>NUCLEOTIDE SEQUENCE [LARGE SCALE GENOMIC DNA]</scope>
    <source>
        <strain evidence="3 4">An794</strain>
    </source>
</reference>
<dbReference type="Proteomes" id="UP000712527">
    <property type="component" value="Unassembled WGS sequence"/>
</dbReference>
<protein>
    <recommendedName>
        <fullName evidence="2">Peptide deformylase</fullName>
        <shortName evidence="2">PDF</shortName>
        <ecNumber evidence="2">3.5.1.88</ecNumber>
    </recommendedName>
    <alternativeName>
        <fullName evidence="2">Polypeptide deformylase</fullName>
    </alternativeName>
</protein>
<dbReference type="PANTHER" id="PTHR10458:SF22">
    <property type="entry name" value="PEPTIDE DEFORMYLASE"/>
    <property type="match status" value="1"/>
</dbReference>